<reference evidence="2 3" key="1">
    <citation type="submission" date="2017-11" db="EMBL/GenBank/DDBJ databases">
        <title>Complete genome sequence of Sphingomonas sp. Strain Cra20, a psychrotolerant potential plant growth promoting rhizobacteria.</title>
        <authorList>
            <person name="Luo Y."/>
        </authorList>
    </citation>
    <scope>NUCLEOTIDE SEQUENCE [LARGE SCALE GENOMIC DNA]</scope>
    <source>
        <strain evidence="2 3">Cra20</strain>
    </source>
</reference>
<proteinExistence type="predicted"/>
<dbReference type="AlphaFoldDB" id="A0A2K8MD36"/>
<dbReference type="OrthoDB" id="7596820at2"/>
<gene>
    <name evidence="2" type="ORF">CVN68_07325</name>
</gene>
<protein>
    <recommendedName>
        <fullName evidence="4">TIGR02588 family protein</fullName>
    </recommendedName>
</protein>
<evidence type="ECO:0000313" key="2">
    <source>
        <dbReference type="EMBL" id="ATY31802.1"/>
    </source>
</evidence>
<keyword evidence="1" id="KW-0472">Membrane</keyword>
<dbReference type="Proteomes" id="UP000229081">
    <property type="component" value="Chromosome"/>
</dbReference>
<keyword evidence="1" id="KW-0812">Transmembrane</keyword>
<keyword evidence="3" id="KW-1185">Reference proteome</keyword>
<dbReference type="KEGG" id="sphc:CVN68_07325"/>
<dbReference type="EMBL" id="CP024923">
    <property type="protein sequence ID" value="ATY31802.1"/>
    <property type="molecule type" value="Genomic_DNA"/>
</dbReference>
<organism evidence="2 3">
    <name type="scientific">Sphingomonas psychrotolerans</name>
    <dbReference type="NCBI Taxonomy" id="1327635"/>
    <lineage>
        <taxon>Bacteria</taxon>
        <taxon>Pseudomonadati</taxon>
        <taxon>Pseudomonadota</taxon>
        <taxon>Alphaproteobacteria</taxon>
        <taxon>Sphingomonadales</taxon>
        <taxon>Sphingomonadaceae</taxon>
        <taxon>Sphingomonas</taxon>
    </lineage>
</organism>
<evidence type="ECO:0008006" key="4">
    <source>
        <dbReference type="Google" id="ProtNLM"/>
    </source>
</evidence>
<evidence type="ECO:0000313" key="3">
    <source>
        <dbReference type="Proteomes" id="UP000229081"/>
    </source>
</evidence>
<keyword evidence="1" id="KW-1133">Transmembrane helix</keyword>
<evidence type="ECO:0000256" key="1">
    <source>
        <dbReference type="SAM" id="Phobius"/>
    </source>
</evidence>
<dbReference type="RefSeq" id="WP_100281611.1">
    <property type="nucleotide sequence ID" value="NZ_CP024923.1"/>
</dbReference>
<sequence>MASDKKTPSTSALEWIAAGLGLLAILFVGAVIGREALTAEATQLPVLEVRATRIVPNATGFVVEFEVINQASGTAAAVEVEGQLGAETSSATLDYVAGNANTKGGLFFRQDPRGQKLELRALGFQTP</sequence>
<name>A0A2K8MD36_9SPHN</name>
<feature type="transmembrane region" description="Helical" evidence="1">
    <location>
        <begin position="12"/>
        <end position="33"/>
    </location>
</feature>
<accession>A0A2K8MD36</accession>